<feature type="chain" id="PRO_5022808086" evidence="2">
    <location>
        <begin position="26"/>
        <end position="324"/>
    </location>
</feature>
<keyword evidence="2" id="KW-0732">Signal</keyword>
<comment type="similarity">
    <text evidence="1">Belongs to the UPF0065 (bug) family.</text>
</comment>
<reference evidence="3 4" key="1">
    <citation type="submission" date="2019-06" db="EMBL/GenBank/DDBJ databases">
        <title>New taxonomy in bacterial strain CC-CFT640, isolated from vineyard.</title>
        <authorList>
            <person name="Lin S.-Y."/>
            <person name="Tsai C.-F."/>
            <person name="Young C.-C."/>
        </authorList>
    </citation>
    <scope>NUCLEOTIDE SEQUENCE [LARGE SCALE GENOMIC DNA]</scope>
    <source>
        <strain evidence="3 4">CC-CFT640</strain>
    </source>
</reference>
<dbReference type="InterPro" id="IPR005064">
    <property type="entry name" value="BUG"/>
</dbReference>
<keyword evidence="4" id="KW-1185">Reference proteome</keyword>
<dbReference type="Pfam" id="PF03401">
    <property type="entry name" value="TctC"/>
    <property type="match status" value="1"/>
</dbReference>
<dbReference type="Proteomes" id="UP000321638">
    <property type="component" value="Unassembled WGS sequence"/>
</dbReference>
<dbReference type="InterPro" id="IPR042100">
    <property type="entry name" value="Bug_dom1"/>
</dbReference>
<evidence type="ECO:0000256" key="2">
    <source>
        <dbReference type="SAM" id="SignalP"/>
    </source>
</evidence>
<dbReference type="SUPFAM" id="SSF53850">
    <property type="entry name" value="Periplasmic binding protein-like II"/>
    <property type="match status" value="1"/>
</dbReference>
<dbReference type="PIRSF" id="PIRSF017082">
    <property type="entry name" value="YflP"/>
    <property type="match status" value="1"/>
</dbReference>
<evidence type="ECO:0000313" key="3">
    <source>
        <dbReference type="EMBL" id="TXL75354.1"/>
    </source>
</evidence>
<accession>A0A5C8PM24</accession>
<proteinExistence type="inferred from homology"/>
<gene>
    <name evidence="3" type="ORF">FHP25_14005</name>
</gene>
<dbReference type="Gene3D" id="3.40.190.150">
    <property type="entry name" value="Bordetella uptake gene, domain 1"/>
    <property type="match status" value="1"/>
</dbReference>
<dbReference type="PANTHER" id="PTHR42928:SF5">
    <property type="entry name" value="BLR1237 PROTEIN"/>
    <property type="match status" value="1"/>
</dbReference>
<evidence type="ECO:0000256" key="1">
    <source>
        <dbReference type="ARBA" id="ARBA00006987"/>
    </source>
</evidence>
<dbReference type="Gene3D" id="3.40.190.10">
    <property type="entry name" value="Periplasmic binding protein-like II"/>
    <property type="match status" value="1"/>
</dbReference>
<feature type="signal peptide" evidence="2">
    <location>
        <begin position="1"/>
        <end position="25"/>
    </location>
</feature>
<protein>
    <submittedName>
        <fullName evidence="3">Tripartite tricarboxylate transporter substrate binding protein</fullName>
    </submittedName>
</protein>
<comment type="caution">
    <text evidence="3">The sequence shown here is derived from an EMBL/GenBank/DDBJ whole genome shotgun (WGS) entry which is preliminary data.</text>
</comment>
<dbReference type="PANTHER" id="PTHR42928">
    <property type="entry name" value="TRICARBOXYLATE-BINDING PROTEIN"/>
    <property type="match status" value="1"/>
</dbReference>
<dbReference type="PROSITE" id="PS51318">
    <property type="entry name" value="TAT"/>
    <property type="match status" value="1"/>
</dbReference>
<dbReference type="InterPro" id="IPR006311">
    <property type="entry name" value="TAT_signal"/>
</dbReference>
<dbReference type="EMBL" id="VDUZ01000014">
    <property type="protein sequence ID" value="TXL75354.1"/>
    <property type="molecule type" value="Genomic_DNA"/>
</dbReference>
<dbReference type="RefSeq" id="WP_147847569.1">
    <property type="nucleotide sequence ID" value="NZ_VDUZ01000014.1"/>
</dbReference>
<organism evidence="3 4">
    <name type="scientific">Vineibacter terrae</name>
    <dbReference type="NCBI Taxonomy" id="2586908"/>
    <lineage>
        <taxon>Bacteria</taxon>
        <taxon>Pseudomonadati</taxon>
        <taxon>Pseudomonadota</taxon>
        <taxon>Alphaproteobacteria</taxon>
        <taxon>Hyphomicrobiales</taxon>
        <taxon>Vineibacter</taxon>
    </lineage>
</organism>
<name>A0A5C8PM24_9HYPH</name>
<sequence length="324" mass="34393">MDMSRRRFISMAACAAAAAALPMRASTASEPLRLVIPFPAGGVTDAVGRKVADGLREIWNAPIVVENRGGGSGIIGAAYAKGAPPDGRTLFFGYAGTHAANASLFKNLPYDPVADFTPIGLIADTPLLILVNGSAPFSDLRGLIAYAKAHPGKLSFGSQGNGAPSHLVLELFKERAGVSITHIPYKGLSQLVPDLLANRIDGYFAAPLGVTDHINSGKLRALALTATSHLPGLEDVPTTAEAGLPDFDYSSWFGLLAAGQIPEAKADVMSKDLESVVRSEPFQKWAQDRFLRPLASSRSQFADFMAEQTRLLRHIIVSTDITLD</sequence>
<dbReference type="CDD" id="cd07012">
    <property type="entry name" value="PBP2_Bug_TTT"/>
    <property type="match status" value="1"/>
</dbReference>
<dbReference type="OrthoDB" id="7250530at2"/>
<dbReference type="AlphaFoldDB" id="A0A5C8PM24"/>
<evidence type="ECO:0000313" key="4">
    <source>
        <dbReference type="Proteomes" id="UP000321638"/>
    </source>
</evidence>